<sequence length="229" mass="24652">MNDAPHHPRDLGLEIKALAKGFPSPGGWRTLFDGLTLRLPAGARVALLGANGAGKSTLLSILAGTQRPDRGLVRSRGRVSWPLGFSGGFANDLTGLQNARFVARIHGADTDATADFVTAFSELGPDMRLPVRAYSAGMRARLAFGLSMALAFDWYLVDEIIAVGDQRFRARAEAMFRDRLSTAGLIMVSHAPAILRQYCQGAILLHRGQAQVFDDLEEALERQAALAPA</sequence>
<keyword evidence="3" id="KW-0547">Nucleotide-binding</keyword>
<feature type="domain" description="ABC transporter" evidence="5">
    <location>
        <begin position="13"/>
        <end position="229"/>
    </location>
</feature>
<protein>
    <submittedName>
        <fullName evidence="6">ABC transporter ATP-binding protein</fullName>
    </submittedName>
</protein>
<dbReference type="Proteomes" id="UP001652503">
    <property type="component" value="Unassembled WGS sequence"/>
</dbReference>
<dbReference type="SUPFAM" id="SSF52540">
    <property type="entry name" value="P-loop containing nucleoside triphosphate hydrolases"/>
    <property type="match status" value="1"/>
</dbReference>
<keyword evidence="7" id="KW-1185">Reference proteome</keyword>
<dbReference type="GO" id="GO:0005524">
    <property type="term" value="F:ATP binding"/>
    <property type="evidence" value="ECO:0007669"/>
    <property type="project" value="UniProtKB-KW"/>
</dbReference>
<dbReference type="InterPro" id="IPR015860">
    <property type="entry name" value="ABC_transpr_TagH-like"/>
</dbReference>
<dbReference type="SMART" id="SM00382">
    <property type="entry name" value="AAA"/>
    <property type="match status" value="1"/>
</dbReference>
<dbReference type="Gene3D" id="3.40.50.300">
    <property type="entry name" value="P-loop containing nucleotide triphosphate hydrolases"/>
    <property type="match status" value="1"/>
</dbReference>
<reference evidence="6 7" key="1">
    <citation type="submission" date="2022-10" db="EMBL/GenBank/DDBJ databases">
        <title>Defluviimonas sp. nov., isolated from ocean surface water.</title>
        <authorList>
            <person name="He W."/>
            <person name="Wang L."/>
            <person name="Zhang D.-F."/>
        </authorList>
    </citation>
    <scope>NUCLEOTIDE SEQUENCE [LARGE SCALE GENOMIC DNA]</scope>
    <source>
        <strain evidence="6 7">WL0075</strain>
    </source>
</reference>
<evidence type="ECO:0000256" key="4">
    <source>
        <dbReference type="ARBA" id="ARBA00022840"/>
    </source>
</evidence>
<proteinExistence type="inferred from homology"/>
<evidence type="ECO:0000256" key="3">
    <source>
        <dbReference type="ARBA" id="ARBA00022741"/>
    </source>
</evidence>
<dbReference type="InterPro" id="IPR003593">
    <property type="entry name" value="AAA+_ATPase"/>
</dbReference>
<keyword evidence="2" id="KW-0813">Transport</keyword>
<accession>A0ABT2Z2M9</accession>
<dbReference type="CDD" id="cd03220">
    <property type="entry name" value="ABC_KpsT_Wzt"/>
    <property type="match status" value="1"/>
</dbReference>
<dbReference type="RefSeq" id="WP_263721801.1">
    <property type="nucleotide sequence ID" value="NZ_JAOWLA010000009.1"/>
</dbReference>
<evidence type="ECO:0000259" key="5">
    <source>
        <dbReference type="PROSITE" id="PS50893"/>
    </source>
</evidence>
<dbReference type="InterPro" id="IPR027417">
    <property type="entry name" value="P-loop_NTPase"/>
</dbReference>
<comment type="caution">
    <text evidence="6">The sequence shown here is derived from an EMBL/GenBank/DDBJ whole genome shotgun (WGS) entry which is preliminary data.</text>
</comment>
<dbReference type="Pfam" id="PF00005">
    <property type="entry name" value="ABC_tran"/>
    <property type="match status" value="1"/>
</dbReference>
<evidence type="ECO:0000313" key="7">
    <source>
        <dbReference type="Proteomes" id="UP001652503"/>
    </source>
</evidence>
<comment type="similarity">
    <text evidence="1">Belongs to the ABC transporter superfamily.</text>
</comment>
<evidence type="ECO:0000313" key="6">
    <source>
        <dbReference type="EMBL" id="MCV2865285.1"/>
    </source>
</evidence>
<dbReference type="PROSITE" id="PS50893">
    <property type="entry name" value="ABC_TRANSPORTER_2"/>
    <property type="match status" value="1"/>
</dbReference>
<organism evidence="6 7">
    <name type="scientific">Albidovulum sediminicola</name>
    <dbReference type="NCBI Taxonomy" id="2984331"/>
    <lineage>
        <taxon>Bacteria</taxon>
        <taxon>Pseudomonadati</taxon>
        <taxon>Pseudomonadota</taxon>
        <taxon>Alphaproteobacteria</taxon>
        <taxon>Rhodobacterales</taxon>
        <taxon>Paracoccaceae</taxon>
        <taxon>Albidovulum</taxon>
    </lineage>
</organism>
<gene>
    <name evidence="6" type="ORF">OE647_11165</name>
</gene>
<dbReference type="InterPro" id="IPR017871">
    <property type="entry name" value="ABC_transporter-like_CS"/>
</dbReference>
<dbReference type="InterPro" id="IPR050683">
    <property type="entry name" value="Bact_Polysacc_Export_ATP-bd"/>
</dbReference>
<dbReference type="InterPro" id="IPR003439">
    <property type="entry name" value="ABC_transporter-like_ATP-bd"/>
</dbReference>
<name>A0ABT2Z2M9_9RHOB</name>
<dbReference type="PANTHER" id="PTHR46743:SF2">
    <property type="entry name" value="TEICHOIC ACIDS EXPORT ATP-BINDING PROTEIN TAGH"/>
    <property type="match status" value="1"/>
</dbReference>
<dbReference type="PROSITE" id="PS00211">
    <property type="entry name" value="ABC_TRANSPORTER_1"/>
    <property type="match status" value="1"/>
</dbReference>
<dbReference type="PANTHER" id="PTHR46743">
    <property type="entry name" value="TEICHOIC ACIDS EXPORT ATP-BINDING PROTEIN TAGH"/>
    <property type="match status" value="1"/>
</dbReference>
<evidence type="ECO:0000256" key="1">
    <source>
        <dbReference type="ARBA" id="ARBA00005417"/>
    </source>
</evidence>
<evidence type="ECO:0000256" key="2">
    <source>
        <dbReference type="ARBA" id="ARBA00022448"/>
    </source>
</evidence>
<dbReference type="EMBL" id="JAOWLA010000009">
    <property type="protein sequence ID" value="MCV2865285.1"/>
    <property type="molecule type" value="Genomic_DNA"/>
</dbReference>
<keyword evidence="4 6" id="KW-0067">ATP-binding</keyword>